<dbReference type="GO" id="GO:0000400">
    <property type="term" value="F:four-way junction DNA binding"/>
    <property type="evidence" value="ECO:0007669"/>
    <property type="project" value="TreeGrafter"/>
</dbReference>
<evidence type="ECO:0000256" key="4">
    <source>
        <dbReference type="ARBA" id="ARBA00022840"/>
    </source>
</evidence>
<dbReference type="PANTHER" id="PTHR46239">
    <property type="entry name" value="DNA REPAIR PROTEIN RAD51 HOMOLOG 3 RAD51C"/>
    <property type="match status" value="1"/>
</dbReference>
<evidence type="ECO:0000313" key="8">
    <source>
        <dbReference type="Proteomes" id="UP000053989"/>
    </source>
</evidence>
<evidence type="ECO:0000256" key="6">
    <source>
        <dbReference type="ARBA" id="ARBA00023242"/>
    </source>
</evidence>
<evidence type="ECO:0000256" key="5">
    <source>
        <dbReference type="ARBA" id="ARBA00023204"/>
    </source>
</evidence>
<reference evidence="8" key="2">
    <citation type="submission" date="2015-01" db="EMBL/GenBank/DDBJ databases">
        <title>Evolutionary Origins and Diversification of the Mycorrhizal Mutualists.</title>
        <authorList>
            <consortium name="DOE Joint Genome Institute"/>
            <consortium name="Mycorrhizal Genomics Consortium"/>
            <person name="Kohler A."/>
            <person name="Kuo A."/>
            <person name="Nagy L.G."/>
            <person name="Floudas D."/>
            <person name="Copeland A."/>
            <person name="Barry K.W."/>
            <person name="Cichocki N."/>
            <person name="Veneault-Fourrey C."/>
            <person name="LaButti K."/>
            <person name="Lindquist E.A."/>
            <person name="Lipzen A."/>
            <person name="Lundell T."/>
            <person name="Morin E."/>
            <person name="Murat C."/>
            <person name="Riley R."/>
            <person name="Ohm R."/>
            <person name="Sun H."/>
            <person name="Tunlid A."/>
            <person name="Henrissat B."/>
            <person name="Grigoriev I.V."/>
            <person name="Hibbett D.S."/>
            <person name="Martin F."/>
        </authorList>
    </citation>
    <scope>NUCLEOTIDE SEQUENCE [LARGE SCALE GENOMIC DNA]</scope>
    <source>
        <strain evidence="8">Foug A</strain>
    </source>
</reference>
<protein>
    <submittedName>
        <fullName evidence="7">Uncharacterized protein</fullName>
    </submittedName>
</protein>
<dbReference type="GO" id="GO:0005524">
    <property type="term" value="F:ATP binding"/>
    <property type="evidence" value="ECO:0007669"/>
    <property type="project" value="UniProtKB-KW"/>
</dbReference>
<proteinExistence type="predicted"/>
<dbReference type="SUPFAM" id="SSF52540">
    <property type="entry name" value="P-loop containing nucleoside triphosphate hydrolases"/>
    <property type="match status" value="1"/>
</dbReference>
<dbReference type="AlphaFoldDB" id="A0A0C3AZX1"/>
<evidence type="ECO:0000313" key="7">
    <source>
        <dbReference type="EMBL" id="KIM70542.1"/>
    </source>
</evidence>
<dbReference type="InterPro" id="IPR027417">
    <property type="entry name" value="P-loop_NTPase"/>
</dbReference>
<keyword evidence="5" id="KW-0234">DNA repair</keyword>
<dbReference type="GO" id="GO:0000707">
    <property type="term" value="P:meiotic DNA recombinase assembly"/>
    <property type="evidence" value="ECO:0007669"/>
    <property type="project" value="TreeGrafter"/>
</dbReference>
<accession>A0A0C3AZX1</accession>
<dbReference type="GO" id="GO:0033065">
    <property type="term" value="C:Rad51C-XRCC3 complex"/>
    <property type="evidence" value="ECO:0007669"/>
    <property type="project" value="TreeGrafter"/>
</dbReference>
<dbReference type="InterPro" id="IPR052093">
    <property type="entry name" value="HR_Repair_Mediator"/>
</dbReference>
<keyword evidence="8" id="KW-1185">Reference proteome</keyword>
<dbReference type="GO" id="GO:0033063">
    <property type="term" value="C:Rad51B-Rad51C-Rad51D-XRCC2 complex"/>
    <property type="evidence" value="ECO:0007669"/>
    <property type="project" value="TreeGrafter"/>
</dbReference>
<dbReference type="OrthoDB" id="5957327at2759"/>
<name>A0A0C3AZX1_9AGAM</name>
<dbReference type="PANTHER" id="PTHR46239:SF1">
    <property type="entry name" value="DNA REPAIR PROTEIN RAD51 HOMOLOG 3"/>
    <property type="match status" value="1"/>
</dbReference>
<keyword evidence="2" id="KW-0547">Nucleotide-binding</keyword>
<evidence type="ECO:0000256" key="3">
    <source>
        <dbReference type="ARBA" id="ARBA00022763"/>
    </source>
</evidence>
<gene>
    <name evidence="7" type="ORF">SCLCIDRAFT_100491</name>
</gene>
<keyword evidence="3" id="KW-0227">DNA damage</keyword>
<dbReference type="GO" id="GO:0005657">
    <property type="term" value="C:replication fork"/>
    <property type="evidence" value="ECO:0007669"/>
    <property type="project" value="TreeGrafter"/>
</dbReference>
<organism evidence="7 8">
    <name type="scientific">Scleroderma citrinum Foug A</name>
    <dbReference type="NCBI Taxonomy" id="1036808"/>
    <lineage>
        <taxon>Eukaryota</taxon>
        <taxon>Fungi</taxon>
        <taxon>Dikarya</taxon>
        <taxon>Basidiomycota</taxon>
        <taxon>Agaricomycotina</taxon>
        <taxon>Agaricomycetes</taxon>
        <taxon>Agaricomycetidae</taxon>
        <taxon>Boletales</taxon>
        <taxon>Sclerodermatineae</taxon>
        <taxon>Sclerodermataceae</taxon>
        <taxon>Scleroderma</taxon>
    </lineage>
</organism>
<keyword evidence="4" id="KW-0067">ATP-binding</keyword>
<reference evidence="7 8" key="1">
    <citation type="submission" date="2014-04" db="EMBL/GenBank/DDBJ databases">
        <authorList>
            <consortium name="DOE Joint Genome Institute"/>
            <person name="Kuo A."/>
            <person name="Kohler A."/>
            <person name="Nagy L.G."/>
            <person name="Floudas D."/>
            <person name="Copeland A."/>
            <person name="Barry K.W."/>
            <person name="Cichocki N."/>
            <person name="Veneault-Fourrey C."/>
            <person name="LaButti K."/>
            <person name="Lindquist E.A."/>
            <person name="Lipzen A."/>
            <person name="Lundell T."/>
            <person name="Morin E."/>
            <person name="Murat C."/>
            <person name="Sun H."/>
            <person name="Tunlid A."/>
            <person name="Henrissat B."/>
            <person name="Grigoriev I.V."/>
            <person name="Hibbett D.S."/>
            <person name="Martin F."/>
            <person name="Nordberg H.P."/>
            <person name="Cantor M.N."/>
            <person name="Hua S.X."/>
        </authorList>
    </citation>
    <scope>NUCLEOTIDE SEQUENCE [LARGE SCALE GENOMIC DNA]</scope>
    <source>
        <strain evidence="7 8">Foug A</strain>
    </source>
</reference>
<evidence type="ECO:0000256" key="2">
    <source>
        <dbReference type="ARBA" id="ARBA00022741"/>
    </source>
</evidence>
<comment type="subcellular location">
    <subcellularLocation>
        <location evidence="1">Nucleus</location>
    </subcellularLocation>
</comment>
<dbReference type="Gene3D" id="3.40.50.300">
    <property type="entry name" value="P-loop containing nucleotide triphosphate hydrolases"/>
    <property type="match status" value="1"/>
</dbReference>
<evidence type="ECO:0000256" key="1">
    <source>
        <dbReference type="ARBA" id="ARBA00004123"/>
    </source>
</evidence>
<sequence length="320" mass="34590">MSKNLLHCSGLPSSTQTALRCAGYETVGDLVSASTESLSKELGISIADAQGLICASQSRKKVPMSQSAASLARADVFKCKWSPVNKVLGGGLPRSHVLEISGPPGSFKESLACDFVRVFAEVNEEVVFVDMQNMTSPHVISGLLETFSGTALAKTLVYYRRVHTLPDLLIFLHNLNLDVRPKTGLVVLNSLPFVFQSHPDLLPSKKNVILGSIRQSLLELCVTKNLTVIITSQMATKILHDDGSPATFDSGTKAIMVPQLGPNYLPSGRSFRLIIAPQARASGVVRMVSSPISQQCQDASSEEHYVLVITNEHSILVYND</sequence>
<dbReference type="GO" id="GO:0008821">
    <property type="term" value="F:crossover junction DNA endonuclease activity"/>
    <property type="evidence" value="ECO:0007669"/>
    <property type="project" value="TreeGrafter"/>
</dbReference>
<dbReference type="HOGENOM" id="CLU_075134_0_0_1"/>
<keyword evidence="6" id="KW-0539">Nucleus</keyword>
<dbReference type="Proteomes" id="UP000053989">
    <property type="component" value="Unassembled WGS sequence"/>
</dbReference>
<dbReference type="InParanoid" id="A0A0C3AZX1"/>
<dbReference type="Gene3D" id="1.10.150.20">
    <property type="entry name" value="5' to 3' exonuclease, C-terminal subdomain"/>
    <property type="match status" value="1"/>
</dbReference>
<dbReference type="STRING" id="1036808.A0A0C3AZX1"/>
<dbReference type="GO" id="GO:0007131">
    <property type="term" value="P:reciprocal meiotic recombination"/>
    <property type="evidence" value="ECO:0007669"/>
    <property type="project" value="TreeGrafter"/>
</dbReference>
<dbReference type="EMBL" id="KN822004">
    <property type="protein sequence ID" value="KIM70542.1"/>
    <property type="molecule type" value="Genomic_DNA"/>
</dbReference>